<name>A0A6H5H742_9HEMI</name>
<organism evidence="2 3">
    <name type="scientific">Nesidiocoris tenuis</name>
    <dbReference type="NCBI Taxonomy" id="355587"/>
    <lineage>
        <taxon>Eukaryota</taxon>
        <taxon>Metazoa</taxon>
        <taxon>Ecdysozoa</taxon>
        <taxon>Arthropoda</taxon>
        <taxon>Hexapoda</taxon>
        <taxon>Insecta</taxon>
        <taxon>Pterygota</taxon>
        <taxon>Neoptera</taxon>
        <taxon>Paraneoptera</taxon>
        <taxon>Hemiptera</taxon>
        <taxon>Heteroptera</taxon>
        <taxon>Panheteroptera</taxon>
        <taxon>Cimicomorpha</taxon>
        <taxon>Miridae</taxon>
        <taxon>Dicyphina</taxon>
        <taxon>Nesidiocoris</taxon>
    </lineage>
</organism>
<dbReference type="AlphaFoldDB" id="A0A6H5H742"/>
<proteinExistence type="predicted"/>
<reference evidence="2 3" key="1">
    <citation type="submission" date="2020-02" db="EMBL/GenBank/DDBJ databases">
        <authorList>
            <person name="Ferguson B K."/>
        </authorList>
    </citation>
    <scope>NUCLEOTIDE SEQUENCE [LARGE SCALE GENOMIC DNA]</scope>
</reference>
<dbReference type="Proteomes" id="UP000479000">
    <property type="component" value="Unassembled WGS sequence"/>
</dbReference>
<accession>A0A6H5H742</accession>
<feature type="compositionally biased region" description="Polar residues" evidence="1">
    <location>
        <begin position="115"/>
        <end position="138"/>
    </location>
</feature>
<evidence type="ECO:0000313" key="3">
    <source>
        <dbReference type="Proteomes" id="UP000479000"/>
    </source>
</evidence>
<evidence type="ECO:0000256" key="1">
    <source>
        <dbReference type="SAM" id="MobiDB-lite"/>
    </source>
</evidence>
<dbReference type="EMBL" id="CADCXU010025611">
    <property type="protein sequence ID" value="CAB0012646.1"/>
    <property type="molecule type" value="Genomic_DNA"/>
</dbReference>
<keyword evidence="3" id="KW-1185">Reference proteome</keyword>
<protein>
    <submittedName>
        <fullName evidence="2">Uncharacterized protein</fullName>
    </submittedName>
</protein>
<evidence type="ECO:0000313" key="2">
    <source>
        <dbReference type="EMBL" id="CAB0012646.1"/>
    </source>
</evidence>
<gene>
    <name evidence="2" type="ORF">NTEN_LOCUS17353</name>
</gene>
<sequence>MWMIEVVRLRYFRWHPGAGASPHRFSGIYRSEICIRANRYLHCSRRSTFTKRQAQSKRSTFAEPKNWRGKNFRIWPHPWPRRIVSFTLIGGGHEALADTNVGQWLGRRTMPAFRSSRNTSPKLSSSGCSSENLFNPSYQRELPESLQKAS</sequence>
<feature type="region of interest" description="Disordered" evidence="1">
    <location>
        <begin position="113"/>
        <end position="150"/>
    </location>
</feature>